<accession>A0A0A9H9R4</accession>
<evidence type="ECO:0000313" key="1">
    <source>
        <dbReference type="EMBL" id="JAE29603.1"/>
    </source>
</evidence>
<protein>
    <submittedName>
        <fullName evidence="1">Uncharacterized protein</fullName>
    </submittedName>
</protein>
<reference evidence="1" key="1">
    <citation type="submission" date="2014-09" db="EMBL/GenBank/DDBJ databases">
        <authorList>
            <person name="Magalhaes I.L.F."/>
            <person name="Oliveira U."/>
            <person name="Santos F.R."/>
            <person name="Vidigal T.H.D.A."/>
            <person name="Brescovit A.D."/>
            <person name="Santos A.J."/>
        </authorList>
    </citation>
    <scope>NUCLEOTIDE SEQUENCE</scope>
    <source>
        <tissue evidence="1">Shoot tissue taken approximately 20 cm above the soil surface</tissue>
    </source>
</reference>
<sequence>MFPPFLLLPLLTPFGTSSMIRLKIRL</sequence>
<dbReference type="AlphaFoldDB" id="A0A0A9H9R4"/>
<name>A0A0A9H9R4_ARUDO</name>
<dbReference type="EMBL" id="GBRH01168293">
    <property type="protein sequence ID" value="JAE29603.1"/>
    <property type="molecule type" value="Transcribed_RNA"/>
</dbReference>
<proteinExistence type="predicted"/>
<organism evidence="1">
    <name type="scientific">Arundo donax</name>
    <name type="common">Giant reed</name>
    <name type="synonym">Donax arundinaceus</name>
    <dbReference type="NCBI Taxonomy" id="35708"/>
    <lineage>
        <taxon>Eukaryota</taxon>
        <taxon>Viridiplantae</taxon>
        <taxon>Streptophyta</taxon>
        <taxon>Embryophyta</taxon>
        <taxon>Tracheophyta</taxon>
        <taxon>Spermatophyta</taxon>
        <taxon>Magnoliopsida</taxon>
        <taxon>Liliopsida</taxon>
        <taxon>Poales</taxon>
        <taxon>Poaceae</taxon>
        <taxon>PACMAD clade</taxon>
        <taxon>Arundinoideae</taxon>
        <taxon>Arundineae</taxon>
        <taxon>Arundo</taxon>
    </lineage>
</organism>
<reference evidence="1" key="2">
    <citation type="journal article" date="2015" name="Data Brief">
        <title>Shoot transcriptome of the giant reed, Arundo donax.</title>
        <authorList>
            <person name="Barrero R.A."/>
            <person name="Guerrero F.D."/>
            <person name="Moolhuijzen P."/>
            <person name="Goolsby J.A."/>
            <person name="Tidwell J."/>
            <person name="Bellgard S.E."/>
            <person name="Bellgard M.I."/>
        </authorList>
    </citation>
    <scope>NUCLEOTIDE SEQUENCE</scope>
    <source>
        <tissue evidence="1">Shoot tissue taken approximately 20 cm above the soil surface</tissue>
    </source>
</reference>